<protein>
    <recommendedName>
        <fullName evidence="4">CCHC-type domain-containing protein</fullName>
    </recommendedName>
</protein>
<reference evidence="2 3" key="1">
    <citation type="submission" date="2024-02" db="EMBL/GenBank/DDBJ databases">
        <authorList>
            <person name="Daric V."/>
            <person name="Darras S."/>
        </authorList>
    </citation>
    <scope>NUCLEOTIDE SEQUENCE [LARGE SCALE GENOMIC DNA]</scope>
</reference>
<feature type="region of interest" description="Disordered" evidence="1">
    <location>
        <begin position="30"/>
        <end position="53"/>
    </location>
</feature>
<sequence>MGMMHFAVFHKGQVQTCSFCSKPGHKCKVCPNRLKENTDNSKNEEPKKRPTQQVDFVSDDLMNPPEESNESISNLVEMIFRPNQKTKVSTLLEMRSRELRLNRRKFQRMIQTNSILIRKMRSKD</sequence>
<organism evidence="2 3">
    <name type="scientific">Clavelina lepadiformis</name>
    <name type="common">Light-bulb sea squirt</name>
    <name type="synonym">Ascidia lepadiformis</name>
    <dbReference type="NCBI Taxonomy" id="159417"/>
    <lineage>
        <taxon>Eukaryota</taxon>
        <taxon>Metazoa</taxon>
        <taxon>Chordata</taxon>
        <taxon>Tunicata</taxon>
        <taxon>Ascidiacea</taxon>
        <taxon>Aplousobranchia</taxon>
        <taxon>Clavelinidae</taxon>
        <taxon>Clavelina</taxon>
    </lineage>
</organism>
<name>A0ABP0F4C8_CLALP</name>
<gene>
    <name evidence="2" type="ORF">CVLEPA_LOCUS2899</name>
</gene>
<dbReference type="Proteomes" id="UP001642483">
    <property type="component" value="Unassembled WGS sequence"/>
</dbReference>
<feature type="compositionally biased region" description="Basic and acidic residues" evidence="1">
    <location>
        <begin position="33"/>
        <end position="48"/>
    </location>
</feature>
<keyword evidence="3" id="KW-1185">Reference proteome</keyword>
<dbReference type="EMBL" id="CAWYQH010000002">
    <property type="protein sequence ID" value="CAK8673117.1"/>
    <property type="molecule type" value="Genomic_DNA"/>
</dbReference>
<comment type="caution">
    <text evidence="2">The sequence shown here is derived from an EMBL/GenBank/DDBJ whole genome shotgun (WGS) entry which is preliminary data.</text>
</comment>
<proteinExistence type="predicted"/>
<evidence type="ECO:0000313" key="3">
    <source>
        <dbReference type="Proteomes" id="UP001642483"/>
    </source>
</evidence>
<evidence type="ECO:0000256" key="1">
    <source>
        <dbReference type="SAM" id="MobiDB-lite"/>
    </source>
</evidence>
<evidence type="ECO:0008006" key="4">
    <source>
        <dbReference type="Google" id="ProtNLM"/>
    </source>
</evidence>
<evidence type="ECO:0000313" key="2">
    <source>
        <dbReference type="EMBL" id="CAK8673117.1"/>
    </source>
</evidence>
<accession>A0ABP0F4C8</accession>